<accession>A0A9P9K8Q9</accession>
<keyword evidence="3" id="KW-1185">Reference proteome</keyword>
<dbReference type="EMBL" id="JAGTJS010000014">
    <property type="protein sequence ID" value="KAH7248336.1"/>
    <property type="molecule type" value="Genomic_DNA"/>
</dbReference>
<comment type="caution">
    <text evidence="2">The sequence shown here is derived from an EMBL/GenBank/DDBJ whole genome shotgun (WGS) entry which is preliminary data.</text>
</comment>
<reference evidence="2" key="1">
    <citation type="journal article" date="2021" name="Nat. Commun.">
        <title>Genetic determinants of endophytism in the Arabidopsis root mycobiome.</title>
        <authorList>
            <person name="Mesny F."/>
            <person name="Miyauchi S."/>
            <person name="Thiergart T."/>
            <person name="Pickel B."/>
            <person name="Atanasova L."/>
            <person name="Karlsson M."/>
            <person name="Huettel B."/>
            <person name="Barry K.W."/>
            <person name="Haridas S."/>
            <person name="Chen C."/>
            <person name="Bauer D."/>
            <person name="Andreopoulos W."/>
            <person name="Pangilinan J."/>
            <person name="LaButti K."/>
            <person name="Riley R."/>
            <person name="Lipzen A."/>
            <person name="Clum A."/>
            <person name="Drula E."/>
            <person name="Henrissat B."/>
            <person name="Kohler A."/>
            <person name="Grigoriev I.V."/>
            <person name="Martin F.M."/>
            <person name="Hacquard S."/>
        </authorList>
    </citation>
    <scope>NUCLEOTIDE SEQUENCE</scope>
    <source>
        <strain evidence="2">FSSC 5 MPI-SDFR-AT-0091</strain>
    </source>
</reference>
<gene>
    <name evidence="2" type="ORF">B0J15DRAFT_551245</name>
</gene>
<name>A0A9P9K8Q9_FUSSL</name>
<feature type="region of interest" description="Disordered" evidence="1">
    <location>
        <begin position="213"/>
        <end position="254"/>
    </location>
</feature>
<protein>
    <submittedName>
        <fullName evidence="2">Uncharacterized protein</fullName>
    </submittedName>
</protein>
<proteinExistence type="predicted"/>
<evidence type="ECO:0000313" key="2">
    <source>
        <dbReference type="EMBL" id="KAH7248336.1"/>
    </source>
</evidence>
<dbReference type="AlphaFoldDB" id="A0A9P9K8Q9"/>
<dbReference type="Proteomes" id="UP000736672">
    <property type="component" value="Unassembled WGS sequence"/>
</dbReference>
<evidence type="ECO:0000256" key="1">
    <source>
        <dbReference type="SAM" id="MobiDB-lite"/>
    </source>
</evidence>
<sequence length="254" mass="27451">MMPLFFTVPPSSGHSSTIETGGYEWGEFDAAAIVSPQPDDDPMKQWFAEQGRKMIRNGQLNSIGGTSLTSCSGSSLRRSFDGASASHPPALSVTEGGLGVFDISDQQSAVGVFGGDALWPSPINLSEEQTSMVAASLEEPSPGPSFFYFTMTPPPVNLGTKPAFVFPDPTAVVRASMPVFARNTQPDLATISYRQALYSHGLHPEEQEQALGVPQVDRHNKCNGQSRGLEEEMEEKEEKEEASLLWPLDPLFGQ</sequence>
<feature type="compositionally biased region" description="Acidic residues" evidence="1">
    <location>
        <begin position="231"/>
        <end position="240"/>
    </location>
</feature>
<organism evidence="2 3">
    <name type="scientific">Fusarium solani</name>
    <name type="common">Filamentous fungus</name>
    <dbReference type="NCBI Taxonomy" id="169388"/>
    <lineage>
        <taxon>Eukaryota</taxon>
        <taxon>Fungi</taxon>
        <taxon>Dikarya</taxon>
        <taxon>Ascomycota</taxon>
        <taxon>Pezizomycotina</taxon>
        <taxon>Sordariomycetes</taxon>
        <taxon>Hypocreomycetidae</taxon>
        <taxon>Hypocreales</taxon>
        <taxon>Nectriaceae</taxon>
        <taxon>Fusarium</taxon>
        <taxon>Fusarium solani species complex</taxon>
    </lineage>
</organism>
<evidence type="ECO:0000313" key="3">
    <source>
        <dbReference type="Proteomes" id="UP000736672"/>
    </source>
</evidence>